<gene>
    <name evidence="1" type="ORF">B7C42_00209</name>
</gene>
<proteinExistence type="predicted"/>
<dbReference type="AlphaFoldDB" id="A0A231HEG8"/>
<evidence type="ECO:0000313" key="1">
    <source>
        <dbReference type="EMBL" id="OXR47087.1"/>
    </source>
</evidence>
<dbReference type="Proteomes" id="UP000215506">
    <property type="component" value="Unassembled WGS sequence"/>
</dbReference>
<protein>
    <submittedName>
        <fullName evidence="1">Uncharacterized protein</fullName>
    </submittedName>
</protein>
<keyword evidence="2" id="KW-1185">Reference proteome</keyword>
<name>A0A231HEG8_9NOCA</name>
<organism evidence="1 2">
    <name type="scientific">Nocardia cerradoensis</name>
    <dbReference type="NCBI Taxonomy" id="85688"/>
    <lineage>
        <taxon>Bacteria</taxon>
        <taxon>Bacillati</taxon>
        <taxon>Actinomycetota</taxon>
        <taxon>Actinomycetes</taxon>
        <taxon>Mycobacteriales</taxon>
        <taxon>Nocardiaceae</taxon>
        <taxon>Nocardia</taxon>
    </lineage>
</organism>
<comment type="caution">
    <text evidence="1">The sequence shown here is derived from an EMBL/GenBank/DDBJ whole genome shotgun (WGS) entry which is preliminary data.</text>
</comment>
<evidence type="ECO:0000313" key="2">
    <source>
        <dbReference type="Proteomes" id="UP000215506"/>
    </source>
</evidence>
<reference evidence="1 2" key="1">
    <citation type="submission" date="2017-07" db="EMBL/GenBank/DDBJ databases">
        <title>First draft Genome Sequence of Nocardia cerradoensis isolated from human infection.</title>
        <authorList>
            <person name="Carrasco G."/>
        </authorList>
    </citation>
    <scope>NUCLEOTIDE SEQUENCE [LARGE SCALE GENOMIC DNA]</scope>
    <source>
        <strain evidence="1 2">CNM20130759</strain>
    </source>
</reference>
<sequence length="156" mass="16861">MRTRARAISFGGQYDVDAQALKVVVHRAVPVGACASDGAWTREDDAPDIWVLFQVGKQSSKYGATPQACCGRADLDEFLHDAKLVLSRSAEPCFTLELNADRLTACRPICFGHGSYGQEHHGWHEACVVEGSILRSHAALPLGLPGTAEPVWSRSS</sequence>
<accession>A0A231HEG8</accession>
<dbReference type="EMBL" id="NGAF01000001">
    <property type="protein sequence ID" value="OXR47087.1"/>
    <property type="molecule type" value="Genomic_DNA"/>
</dbReference>